<reference evidence="1" key="1">
    <citation type="journal article" date="2023" name="Mol. Phylogenet. Evol.">
        <title>Genome-scale phylogeny and comparative genomics of the fungal order Sordariales.</title>
        <authorList>
            <person name="Hensen N."/>
            <person name="Bonometti L."/>
            <person name="Westerberg I."/>
            <person name="Brannstrom I.O."/>
            <person name="Guillou S."/>
            <person name="Cros-Aarteil S."/>
            <person name="Calhoun S."/>
            <person name="Haridas S."/>
            <person name="Kuo A."/>
            <person name="Mondo S."/>
            <person name="Pangilinan J."/>
            <person name="Riley R."/>
            <person name="LaButti K."/>
            <person name="Andreopoulos B."/>
            <person name="Lipzen A."/>
            <person name="Chen C."/>
            <person name="Yan M."/>
            <person name="Daum C."/>
            <person name="Ng V."/>
            <person name="Clum A."/>
            <person name="Steindorff A."/>
            <person name="Ohm R.A."/>
            <person name="Martin F."/>
            <person name="Silar P."/>
            <person name="Natvig D.O."/>
            <person name="Lalanne C."/>
            <person name="Gautier V."/>
            <person name="Ament-Velasquez S.L."/>
            <person name="Kruys A."/>
            <person name="Hutchinson M.I."/>
            <person name="Powell A.J."/>
            <person name="Barry K."/>
            <person name="Miller A.N."/>
            <person name="Grigoriev I.V."/>
            <person name="Debuchy R."/>
            <person name="Gladieux P."/>
            <person name="Hiltunen Thoren M."/>
            <person name="Johannesson H."/>
        </authorList>
    </citation>
    <scope>NUCLEOTIDE SEQUENCE</scope>
    <source>
        <strain evidence="1">CBS 955.72</strain>
    </source>
</reference>
<dbReference type="Proteomes" id="UP001275084">
    <property type="component" value="Unassembled WGS sequence"/>
</dbReference>
<sequence length="200" mass="21057">MAAPTPPTQSAAHTNQKNLCKMDLQHISAILVEEGAAGDGFLARWPPQLLDAPGVFSTFEGYRTLTPLSSCTFASGSGPGHQLIDSLHNSVHELLSQARYDWVQVSVLGIAVGSQEPRPNVVVVLRPGGASVGKAKNLVQHIVKIQQDLGIDPALAVEVVTGNLVYRQIDELAASIFPDLPRLGASVGPTSSGKFGTLGF</sequence>
<organism evidence="1 2">
    <name type="scientific">Lasiosphaeria hispida</name>
    <dbReference type="NCBI Taxonomy" id="260671"/>
    <lineage>
        <taxon>Eukaryota</taxon>
        <taxon>Fungi</taxon>
        <taxon>Dikarya</taxon>
        <taxon>Ascomycota</taxon>
        <taxon>Pezizomycotina</taxon>
        <taxon>Sordariomycetes</taxon>
        <taxon>Sordariomycetidae</taxon>
        <taxon>Sordariales</taxon>
        <taxon>Lasiosphaeriaceae</taxon>
        <taxon>Lasiosphaeria</taxon>
    </lineage>
</organism>
<proteinExistence type="predicted"/>
<comment type="caution">
    <text evidence="1">The sequence shown here is derived from an EMBL/GenBank/DDBJ whole genome shotgun (WGS) entry which is preliminary data.</text>
</comment>
<gene>
    <name evidence="1" type="ORF">B0T25DRAFT_267314</name>
</gene>
<dbReference type="AlphaFoldDB" id="A0AAJ0HAH6"/>
<evidence type="ECO:0000313" key="1">
    <source>
        <dbReference type="EMBL" id="KAK3346029.1"/>
    </source>
</evidence>
<keyword evidence="2" id="KW-1185">Reference proteome</keyword>
<protein>
    <submittedName>
        <fullName evidence="1">Uncharacterized protein</fullName>
    </submittedName>
</protein>
<name>A0AAJ0HAH6_9PEZI</name>
<reference evidence="1" key="2">
    <citation type="submission" date="2023-06" db="EMBL/GenBank/DDBJ databases">
        <authorList>
            <consortium name="Lawrence Berkeley National Laboratory"/>
            <person name="Haridas S."/>
            <person name="Hensen N."/>
            <person name="Bonometti L."/>
            <person name="Westerberg I."/>
            <person name="Brannstrom I.O."/>
            <person name="Guillou S."/>
            <person name="Cros-Aarteil S."/>
            <person name="Calhoun S."/>
            <person name="Kuo A."/>
            <person name="Mondo S."/>
            <person name="Pangilinan J."/>
            <person name="Riley R."/>
            <person name="Labutti K."/>
            <person name="Andreopoulos B."/>
            <person name="Lipzen A."/>
            <person name="Chen C."/>
            <person name="Yanf M."/>
            <person name="Daum C."/>
            <person name="Ng V."/>
            <person name="Clum A."/>
            <person name="Steindorff A."/>
            <person name="Ohm R."/>
            <person name="Martin F."/>
            <person name="Silar P."/>
            <person name="Natvig D."/>
            <person name="Lalanne C."/>
            <person name="Gautier V."/>
            <person name="Ament-Velasquez S.L."/>
            <person name="Kruys A."/>
            <person name="Hutchinson M.I."/>
            <person name="Powell A.J."/>
            <person name="Barry K."/>
            <person name="Miller A.N."/>
            <person name="Grigoriev I.V."/>
            <person name="Debuchy R."/>
            <person name="Gladieux P."/>
            <person name="Thoren M.H."/>
            <person name="Johannesson H."/>
        </authorList>
    </citation>
    <scope>NUCLEOTIDE SEQUENCE</scope>
    <source>
        <strain evidence="1">CBS 955.72</strain>
    </source>
</reference>
<dbReference type="EMBL" id="JAUIQD010000006">
    <property type="protein sequence ID" value="KAK3346029.1"/>
    <property type="molecule type" value="Genomic_DNA"/>
</dbReference>
<accession>A0AAJ0HAH6</accession>
<evidence type="ECO:0000313" key="2">
    <source>
        <dbReference type="Proteomes" id="UP001275084"/>
    </source>
</evidence>